<dbReference type="EMBL" id="RRYP01001963">
    <property type="protein sequence ID" value="TNV85276.1"/>
    <property type="molecule type" value="Genomic_DNA"/>
</dbReference>
<accession>A0A8J8P0P8</accession>
<organism evidence="1 2">
    <name type="scientific">Halteria grandinella</name>
    <dbReference type="NCBI Taxonomy" id="5974"/>
    <lineage>
        <taxon>Eukaryota</taxon>
        <taxon>Sar</taxon>
        <taxon>Alveolata</taxon>
        <taxon>Ciliophora</taxon>
        <taxon>Intramacronucleata</taxon>
        <taxon>Spirotrichea</taxon>
        <taxon>Stichotrichia</taxon>
        <taxon>Sporadotrichida</taxon>
        <taxon>Halteriidae</taxon>
        <taxon>Halteria</taxon>
    </lineage>
</organism>
<protein>
    <submittedName>
        <fullName evidence="1">Uncharacterized protein</fullName>
    </submittedName>
</protein>
<keyword evidence="2" id="KW-1185">Reference proteome</keyword>
<gene>
    <name evidence="1" type="ORF">FGO68_gene11054</name>
</gene>
<proteinExistence type="predicted"/>
<dbReference type="Proteomes" id="UP000785679">
    <property type="component" value="Unassembled WGS sequence"/>
</dbReference>
<reference evidence="1" key="1">
    <citation type="submission" date="2019-06" db="EMBL/GenBank/DDBJ databases">
        <authorList>
            <person name="Zheng W."/>
        </authorList>
    </citation>
    <scope>NUCLEOTIDE SEQUENCE</scope>
    <source>
        <strain evidence="1">QDHG01</strain>
    </source>
</reference>
<evidence type="ECO:0000313" key="2">
    <source>
        <dbReference type="Proteomes" id="UP000785679"/>
    </source>
</evidence>
<name>A0A8J8P0P8_HALGN</name>
<dbReference type="AlphaFoldDB" id="A0A8J8P0P8"/>
<evidence type="ECO:0000313" key="1">
    <source>
        <dbReference type="EMBL" id="TNV85276.1"/>
    </source>
</evidence>
<comment type="caution">
    <text evidence="1">The sequence shown here is derived from an EMBL/GenBank/DDBJ whole genome shotgun (WGS) entry which is preliminary data.</text>
</comment>
<sequence>MKSTTSLERATKNLKKIEKKVGITKTIEAKRRLTKQSEQTLTPRGVSKILDSNPVDSIAHSYRSVLKSPMNYSQQNLLGTGDKINYTSVVLHTGQANKSSPLGIKPLSLTRKHNFIASCKMKSD</sequence>